<organism evidence="1 2">
    <name type="scientific">Dallia pectoralis</name>
    <name type="common">Alaska blackfish</name>
    <dbReference type="NCBI Taxonomy" id="75939"/>
    <lineage>
        <taxon>Eukaryota</taxon>
        <taxon>Metazoa</taxon>
        <taxon>Chordata</taxon>
        <taxon>Craniata</taxon>
        <taxon>Vertebrata</taxon>
        <taxon>Euteleostomi</taxon>
        <taxon>Actinopterygii</taxon>
        <taxon>Neopterygii</taxon>
        <taxon>Teleostei</taxon>
        <taxon>Protacanthopterygii</taxon>
        <taxon>Esociformes</taxon>
        <taxon>Umbridae</taxon>
        <taxon>Dallia</taxon>
    </lineage>
</organism>
<comment type="caution">
    <text evidence="1">The sequence shown here is derived from an EMBL/GenBank/DDBJ whole genome shotgun (WGS) entry which is preliminary data.</text>
</comment>
<name>A0ACC2GVX8_DALPE</name>
<proteinExistence type="predicted"/>
<dbReference type="EMBL" id="CM055735">
    <property type="protein sequence ID" value="KAJ8007732.1"/>
    <property type="molecule type" value="Genomic_DNA"/>
</dbReference>
<protein>
    <submittedName>
        <fullName evidence="1">Uncharacterized protein</fullName>
    </submittedName>
</protein>
<gene>
    <name evidence="1" type="ORF">DPEC_G00097260</name>
</gene>
<reference evidence="1" key="1">
    <citation type="submission" date="2021-05" db="EMBL/GenBank/DDBJ databases">
        <authorList>
            <person name="Pan Q."/>
            <person name="Jouanno E."/>
            <person name="Zahm M."/>
            <person name="Klopp C."/>
            <person name="Cabau C."/>
            <person name="Louis A."/>
            <person name="Berthelot C."/>
            <person name="Parey E."/>
            <person name="Roest Crollius H."/>
            <person name="Montfort J."/>
            <person name="Robinson-Rechavi M."/>
            <person name="Bouchez O."/>
            <person name="Lampietro C."/>
            <person name="Lopez Roques C."/>
            <person name="Donnadieu C."/>
            <person name="Postlethwait J."/>
            <person name="Bobe J."/>
            <person name="Dillon D."/>
            <person name="Chandos A."/>
            <person name="von Hippel F."/>
            <person name="Guiguen Y."/>
        </authorList>
    </citation>
    <scope>NUCLEOTIDE SEQUENCE</scope>
    <source>
        <strain evidence="1">YG-Jan2019</strain>
    </source>
</reference>
<evidence type="ECO:0000313" key="1">
    <source>
        <dbReference type="EMBL" id="KAJ8007732.1"/>
    </source>
</evidence>
<dbReference type="Proteomes" id="UP001157502">
    <property type="component" value="Chromosome 8"/>
</dbReference>
<evidence type="ECO:0000313" key="2">
    <source>
        <dbReference type="Proteomes" id="UP001157502"/>
    </source>
</evidence>
<keyword evidence="2" id="KW-1185">Reference proteome</keyword>
<sequence>MLYLCPKSSILTNSDKSGPFGLHRGVRQEDPLSPLLFDVALEPIALGIRSHPGIEGIKTGEIESRASNIPLCVLVLHLRIHSPSQWLSFDIAPDPELTLFACSENDTTSTNAWHGGRKENDSPGLEISHSSLILKMAQRND</sequence>
<accession>A0ACC2GVX8</accession>